<dbReference type="Proteomes" id="UP001378188">
    <property type="component" value="Unassembled WGS sequence"/>
</dbReference>
<feature type="chain" id="PRO_5043779544" description="DUF1579 domain-containing protein" evidence="1">
    <location>
        <begin position="26"/>
        <end position="180"/>
    </location>
</feature>
<evidence type="ECO:0008006" key="4">
    <source>
        <dbReference type="Google" id="ProtNLM"/>
    </source>
</evidence>
<protein>
    <recommendedName>
        <fullName evidence="4">DUF1579 domain-containing protein</fullName>
    </recommendedName>
</protein>
<organism evidence="2 3">
    <name type="scientific">Microbaculum marinum</name>
    <dbReference type="NCBI Taxonomy" id="1764581"/>
    <lineage>
        <taxon>Bacteria</taxon>
        <taxon>Pseudomonadati</taxon>
        <taxon>Pseudomonadota</taxon>
        <taxon>Alphaproteobacteria</taxon>
        <taxon>Hyphomicrobiales</taxon>
        <taxon>Tepidamorphaceae</taxon>
        <taxon>Microbaculum</taxon>
    </lineage>
</organism>
<dbReference type="RefSeq" id="WP_340330269.1">
    <property type="nucleotide sequence ID" value="NZ_JAZHOF010000005.1"/>
</dbReference>
<dbReference type="EMBL" id="JAZHOF010000005">
    <property type="protein sequence ID" value="MEJ8572572.1"/>
    <property type="molecule type" value="Genomic_DNA"/>
</dbReference>
<proteinExistence type="predicted"/>
<dbReference type="AlphaFoldDB" id="A0AAW9RQP3"/>
<reference evidence="2 3" key="1">
    <citation type="submission" date="2024-02" db="EMBL/GenBank/DDBJ databases">
        <title>Genome analysis and characterization of Microbaculum marinisediminis sp. nov., isolated from marine sediment.</title>
        <authorList>
            <person name="Du Z.-J."/>
            <person name="Ye Y.-Q."/>
            <person name="Zhang Z.-R."/>
            <person name="Yuan S.-M."/>
            <person name="Zhang X.-Y."/>
        </authorList>
    </citation>
    <scope>NUCLEOTIDE SEQUENCE [LARGE SCALE GENOMIC DNA]</scope>
    <source>
        <strain evidence="2 3">SDUM1044001</strain>
    </source>
</reference>
<name>A0AAW9RQP3_9HYPH</name>
<accession>A0AAW9RQP3</accession>
<evidence type="ECO:0000313" key="2">
    <source>
        <dbReference type="EMBL" id="MEJ8572572.1"/>
    </source>
</evidence>
<feature type="signal peptide" evidence="1">
    <location>
        <begin position="1"/>
        <end position="25"/>
    </location>
</feature>
<gene>
    <name evidence="2" type="ORF">V3328_13865</name>
</gene>
<keyword evidence="1" id="KW-0732">Signal</keyword>
<evidence type="ECO:0000313" key="3">
    <source>
        <dbReference type="Proteomes" id="UP001378188"/>
    </source>
</evidence>
<sequence>MRRRSIPYAAMACGALALVGLGSLAAPQARASGEEAYLQRFAGQWSASGKVRENAQASNRQVSCALEGSSSDTGAAIRGTCRALGIFTRDISVELRFEPQTGRYSGVYNGSPAGPVQLSGTRSGNVLTLDATWPKEINGDRAATMIIRNPQPGRFTFLVVDRVEDGGPIETMTNLTVAAL</sequence>
<comment type="caution">
    <text evidence="2">The sequence shown here is derived from an EMBL/GenBank/DDBJ whole genome shotgun (WGS) entry which is preliminary data.</text>
</comment>
<evidence type="ECO:0000256" key="1">
    <source>
        <dbReference type="SAM" id="SignalP"/>
    </source>
</evidence>
<keyword evidence="3" id="KW-1185">Reference proteome</keyword>